<dbReference type="AlphaFoldDB" id="A0AAJ5WYD5"/>
<organism evidence="1 2">
    <name type="scientific">Candidatus Pseudobacter hemicellulosilyticus</name>
    <dbReference type="NCBI Taxonomy" id="3121375"/>
    <lineage>
        <taxon>Bacteria</taxon>
        <taxon>Pseudomonadati</taxon>
        <taxon>Bacteroidota</taxon>
        <taxon>Chitinophagia</taxon>
        <taxon>Chitinophagales</taxon>
        <taxon>Chitinophagaceae</taxon>
        <taxon>Pseudobacter</taxon>
    </lineage>
</organism>
<evidence type="ECO:0000313" key="1">
    <source>
        <dbReference type="EMBL" id="WEK36555.1"/>
    </source>
</evidence>
<reference evidence="1" key="1">
    <citation type="submission" date="2023-03" db="EMBL/GenBank/DDBJ databases">
        <title>Andean soil-derived lignocellulolytic bacterial consortium as a source of novel taxa and putative plastic-active enzymes.</title>
        <authorList>
            <person name="Diaz-Garcia L."/>
            <person name="Chuvochina M."/>
            <person name="Feuerriegel G."/>
            <person name="Bunk B."/>
            <person name="Sproer C."/>
            <person name="Streit W.R."/>
            <person name="Rodriguez L.M."/>
            <person name="Overmann J."/>
            <person name="Jimenez D.J."/>
        </authorList>
    </citation>
    <scope>NUCLEOTIDE SEQUENCE</scope>
    <source>
        <strain evidence="1">MAG 7</strain>
    </source>
</reference>
<name>A0AAJ5WYD5_9BACT</name>
<accession>A0AAJ5WYD5</accession>
<dbReference type="EMBL" id="CP119311">
    <property type="protein sequence ID" value="WEK36555.1"/>
    <property type="molecule type" value="Genomic_DNA"/>
</dbReference>
<evidence type="ECO:0000313" key="2">
    <source>
        <dbReference type="Proteomes" id="UP001220610"/>
    </source>
</evidence>
<gene>
    <name evidence="1" type="ORF">P0Y53_03500</name>
</gene>
<dbReference type="Proteomes" id="UP001220610">
    <property type="component" value="Chromosome"/>
</dbReference>
<protein>
    <submittedName>
        <fullName evidence="1">Uncharacterized protein</fullName>
    </submittedName>
</protein>
<sequence length="86" mass="9785">MTHPAITQQTFSKAVSAATHPVHEAVMADSLEVMVTYHREKVQVLERTLQQLNLLDNAREIAFICRELTQIKATLRQLEGKRPFNA</sequence>
<proteinExistence type="predicted"/>